<evidence type="ECO:0000313" key="1">
    <source>
        <dbReference type="EMBL" id="KJB19511.1"/>
    </source>
</evidence>
<name>A0A0D2QRG6_GOSRA</name>
<sequence>MKFGVLNQGFLRREGKCRYVKCKRAIEATHGQNPQSLHLLGVPRIYRTHCKHLRRESMSNRLRVKIGPTSRRGGP</sequence>
<keyword evidence="2" id="KW-1185">Reference proteome</keyword>
<dbReference type="EMBL" id="CM001742">
    <property type="protein sequence ID" value="KJB19511.1"/>
    <property type="molecule type" value="Genomic_DNA"/>
</dbReference>
<evidence type="ECO:0000313" key="2">
    <source>
        <dbReference type="Proteomes" id="UP000032304"/>
    </source>
</evidence>
<accession>A0A0D2QRG6</accession>
<proteinExistence type="predicted"/>
<dbReference type="Proteomes" id="UP000032304">
    <property type="component" value="Chromosome 3"/>
</dbReference>
<reference evidence="1 2" key="1">
    <citation type="journal article" date="2012" name="Nature">
        <title>Repeated polyploidization of Gossypium genomes and the evolution of spinnable cotton fibres.</title>
        <authorList>
            <person name="Paterson A.H."/>
            <person name="Wendel J.F."/>
            <person name="Gundlach H."/>
            <person name="Guo H."/>
            <person name="Jenkins J."/>
            <person name="Jin D."/>
            <person name="Llewellyn D."/>
            <person name="Showmaker K.C."/>
            <person name="Shu S."/>
            <person name="Udall J."/>
            <person name="Yoo M.J."/>
            <person name="Byers R."/>
            <person name="Chen W."/>
            <person name="Doron-Faigenboim A."/>
            <person name="Duke M.V."/>
            <person name="Gong L."/>
            <person name="Grimwood J."/>
            <person name="Grover C."/>
            <person name="Grupp K."/>
            <person name="Hu G."/>
            <person name="Lee T.H."/>
            <person name="Li J."/>
            <person name="Lin L."/>
            <person name="Liu T."/>
            <person name="Marler B.S."/>
            <person name="Page J.T."/>
            <person name="Roberts A.W."/>
            <person name="Romanel E."/>
            <person name="Sanders W.S."/>
            <person name="Szadkowski E."/>
            <person name="Tan X."/>
            <person name="Tang H."/>
            <person name="Xu C."/>
            <person name="Wang J."/>
            <person name="Wang Z."/>
            <person name="Zhang D."/>
            <person name="Zhang L."/>
            <person name="Ashrafi H."/>
            <person name="Bedon F."/>
            <person name="Bowers J.E."/>
            <person name="Brubaker C.L."/>
            <person name="Chee P.W."/>
            <person name="Das S."/>
            <person name="Gingle A.R."/>
            <person name="Haigler C.H."/>
            <person name="Harker D."/>
            <person name="Hoffmann L.V."/>
            <person name="Hovav R."/>
            <person name="Jones D.C."/>
            <person name="Lemke C."/>
            <person name="Mansoor S."/>
            <person name="ur Rahman M."/>
            <person name="Rainville L.N."/>
            <person name="Rambani A."/>
            <person name="Reddy U.K."/>
            <person name="Rong J.K."/>
            <person name="Saranga Y."/>
            <person name="Scheffler B.E."/>
            <person name="Scheffler J.A."/>
            <person name="Stelly D.M."/>
            <person name="Triplett B.A."/>
            <person name="Van Deynze A."/>
            <person name="Vaslin M.F."/>
            <person name="Waghmare V.N."/>
            <person name="Walford S.A."/>
            <person name="Wright R.J."/>
            <person name="Zaki E.A."/>
            <person name="Zhang T."/>
            <person name="Dennis E.S."/>
            <person name="Mayer K.F."/>
            <person name="Peterson D.G."/>
            <person name="Rokhsar D.S."/>
            <person name="Wang X."/>
            <person name="Schmutz J."/>
        </authorList>
    </citation>
    <scope>NUCLEOTIDE SEQUENCE [LARGE SCALE GENOMIC DNA]</scope>
</reference>
<organism evidence="1 2">
    <name type="scientific">Gossypium raimondii</name>
    <name type="common">Peruvian cotton</name>
    <name type="synonym">Gossypium klotzschianum subsp. raimondii</name>
    <dbReference type="NCBI Taxonomy" id="29730"/>
    <lineage>
        <taxon>Eukaryota</taxon>
        <taxon>Viridiplantae</taxon>
        <taxon>Streptophyta</taxon>
        <taxon>Embryophyta</taxon>
        <taxon>Tracheophyta</taxon>
        <taxon>Spermatophyta</taxon>
        <taxon>Magnoliopsida</taxon>
        <taxon>eudicotyledons</taxon>
        <taxon>Gunneridae</taxon>
        <taxon>Pentapetalae</taxon>
        <taxon>rosids</taxon>
        <taxon>malvids</taxon>
        <taxon>Malvales</taxon>
        <taxon>Malvaceae</taxon>
        <taxon>Malvoideae</taxon>
        <taxon>Gossypium</taxon>
    </lineage>
</organism>
<dbReference type="AlphaFoldDB" id="A0A0D2QRG6"/>
<dbReference type="Gramene" id="KJB19511">
    <property type="protein sequence ID" value="KJB19511"/>
    <property type="gene ID" value="B456_003G107000"/>
</dbReference>
<gene>
    <name evidence="1" type="ORF">B456_003G107000</name>
</gene>
<protein>
    <submittedName>
        <fullName evidence="1">Uncharacterized protein</fullName>
    </submittedName>
</protein>